<accession>A0A3E1RBG7</accession>
<gene>
    <name evidence="1" type="ORF">DIC66_11860</name>
</gene>
<organism evidence="1 2">
    <name type="scientific">Rhodoferax lacus</name>
    <dbReference type="NCBI Taxonomy" id="2184758"/>
    <lineage>
        <taxon>Bacteria</taxon>
        <taxon>Pseudomonadati</taxon>
        <taxon>Pseudomonadota</taxon>
        <taxon>Betaproteobacteria</taxon>
        <taxon>Burkholderiales</taxon>
        <taxon>Comamonadaceae</taxon>
        <taxon>Rhodoferax</taxon>
    </lineage>
</organism>
<keyword evidence="2" id="KW-1185">Reference proteome</keyword>
<evidence type="ECO:0000313" key="2">
    <source>
        <dbReference type="Proteomes" id="UP000260665"/>
    </source>
</evidence>
<dbReference type="EMBL" id="QFZK01000006">
    <property type="protein sequence ID" value="RFO96705.1"/>
    <property type="molecule type" value="Genomic_DNA"/>
</dbReference>
<name>A0A3E1RBG7_9BURK</name>
<comment type="caution">
    <text evidence="1">The sequence shown here is derived from an EMBL/GenBank/DDBJ whole genome shotgun (WGS) entry which is preliminary data.</text>
</comment>
<proteinExistence type="predicted"/>
<dbReference type="Pfam" id="PF06980">
    <property type="entry name" value="DUF1302"/>
    <property type="match status" value="1"/>
</dbReference>
<dbReference type="InterPro" id="IPR010727">
    <property type="entry name" value="DUF1302"/>
</dbReference>
<sequence length="351" mass="36617">MAITALLCGSAFAFEIEGDSDVKVRWDTSIKYTGAWRLGGADLWVANQNGAQPNTDFGDLSFSSGQQINDRFDLSSSLDVSYKNFGLRVSGSAWNDSVYAKGSGNYPSGAGRPPNYQAAFPGSLAGGANNVYGPSAKNTMGQMSELQDAFVRGKFDLGEQSVSVRLGNHSLIYGESLFLGANGIAAAQGPADLVKALSLPNALFKDIAIPVNQLSATWALGDGLALEAYTQFEWKPLRVPAAGSYFSGGDFVGEGGNLMLHPFGCVPALPGNNAACGAPGYPFNNSTGLATRGQDFNGSDSGQFGLHLAFKAGDVDYGLYAARYDSKAPIPVLNVASIVQGKGAWVAACTT</sequence>
<reference evidence="1 2" key="1">
    <citation type="submission" date="2018-05" db="EMBL/GenBank/DDBJ databases">
        <title>Rhodoferax soyangensis sp.nov., isolated from an oligotrophic freshwater lake.</title>
        <authorList>
            <person name="Park M."/>
        </authorList>
    </citation>
    <scope>NUCLEOTIDE SEQUENCE [LARGE SCALE GENOMIC DNA]</scope>
    <source>
        <strain evidence="1 2">IMCC26218</strain>
    </source>
</reference>
<protein>
    <recommendedName>
        <fullName evidence="3">DUF1302 domain-containing protein</fullName>
    </recommendedName>
</protein>
<evidence type="ECO:0008006" key="3">
    <source>
        <dbReference type="Google" id="ProtNLM"/>
    </source>
</evidence>
<evidence type="ECO:0000313" key="1">
    <source>
        <dbReference type="EMBL" id="RFO96705.1"/>
    </source>
</evidence>
<dbReference type="AlphaFoldDB" id="A0A3E1RBG7"/>
<dbReference type="Proteomes" id="UP000260665">
    <property type="component" value="Unassembled WGS sequence"/>
</dbReference>